<proteinExistence type="predicted"/>
<organism evidence="1 2">
    <name type="scientific">Gryllotalpicola reticulitermitis</name>
    <dbReference type="NCBI Taxonomy" id="1184153"/>
    <lineage>
        <taxon>Bacteria</taxon>
        <taxon>Bacillati</taxon>
        <taxon>Actinomycetota</taxon>
        <taxon>Actinomycetes</taxon>
        <taxon>Micrococcales</taxon>
        <taxon>Microbacteriaceae</taxon>
        <taxon>Gryllotalpicola</taxon>
    </lineage>
</organism>
<dbReference type="InterPro" id="IPR010281">
    <property type="entry name" value="DUF885"/>
</dbReference>
<dbReference type="RefSeq" id="WP_390227032.1">
    <property type="nucleotide sequence ID" value="NZ_JBHSCN010000002.1"/>
</dbReference>
<dbReference type="EMBL" id="JBHSCN010000002">
    <property type="protein sequence ID" value="MFC4242227.1"/>
    <property type="molecule type" value="Genomic_DNA"/>
</dbReference>
<keyword evidence="2" id="KW-1185">Reference proteome</keyword>
<dbReference type="PANTHER" id="PTHR33361:SF2">
    <property type="entry name" value="DUF885 DOMAIN-CONTAINING PROTEIN"/>
    <property type="match status" value="1"/>
</dbReference>
<dbReference type="Proteomes" id="UP001595900">
    <property type="component" value="Unassembled WGS sequence"/>
</dbReference>
<evidence type="ECO:0000313" key="2">
    <source>
        <dbReference type="Proteomes" id="UP001595900"/>
    </source>
</evidence>
<comment type="caution">
    <text evidence="1">The sequence shown here is derived from an EMBL/GenBank/DDBJ whole genome shotgun (WGS) entry which is preliminary data.</text>
</comment>
<gene>
    <name evidence="1" type="ORF">ACFOYW_02490</name>
</gene>
<dbReference type="PANTHER" id="PTHR33361">
    <property type="entry name" value="GLR0591 PROTEIN"/>
    <property type="match status" value="1"/>
</dbReference>
<evidence type="ECO:0000313" key="1">
    <source>
        <dbReference type="EMBL" id="MFC4242227.1"/>
    </source>
</evidence>
<name>A0ABV8Q182_9MICO</name>
<reference evidence="2" key="1">
    <citation type="journal article" date="2019" name="Int. J. Syst. Evol. Microbiol.">
        <title>The Global Catalogue of Microorganisms (GCM) 10K type strain sequencing project: providing services to taxonomists for standard genome sequencing and annotation.</title>
        <authorList>
            <consortium name="The Broad Institute Genomics Platform"/>
            <consortium name="The Broad Institute Genome Sequencing Center for Infectious Disease"/>
            <person name="Wu L."/>
            <person name="Ma J."/>
        </authorList>
    </citation>
    <scope>NUCLEOTIDE SEQUENCE [LARGE SCALE GENOMIC DNA]</scope>
    <source>
        <strain evidence="2">CGMCC 1.10363</strain>
    </source>
</reference>
<dbReference type="Pfam" id="PF05960">
    <property type="entry name" value="DUF885"/>
    <property type="match status" value="1"/>
</dbReference>
<protein>
    <submittedName>
        <fullName evidence="1">DUF885 domain-containing protein</fullName>
    </submittedName>
</protein>
<accession>A0ABV8Q182</accession>
<sequence length="581" mass="63087">MTDTTITASDRLAALGEKYFATQHSYDPYNATLLGLSEFDDLPGDPSLEASQTAAARLSGIEAEVAAIDPGELDRAGVVDRSVLAALVHGAQQDAEHSLWAANASAKSYVSRQGLIFQAVPAMSASPGDPAERYLSRLSGVARTLTAVGDRYAVEAGRGAVPTALGVEHSIQQLEGYLAYELDRDVLLTPARTSGDDRTRDRARTIVADEIRPAMAALATRLHSEFLPIARPNDRVGVCHLPGGEAGYLAAVARHTTTALTPAEVHEIGLEVLDEMQAEWSTIGRGALGEGEFTVIAERMRADPALRFETTDQIVSVAQAALDRAEAVRDRYFPAFDIPACSIEVINPVEASNTAMAYYRPPAVDGSRPGAHCLLATDPTSRYRYEYEALAFHESVPGHHLQLSSAQLLDIPRYRRHLDVEACSFNEGWGLYSEQFADEIGLYSSDVARLGMLSFRALRACRLVVDTGIHHFGWSRERAIEFMWEHTATTREHVTNEVDRYIAWPGQALAYMIGRREILRLREESKAALGTAFSIADFHGAVLGSGAVPLGVLTENIAAWRRDAGDPAGASARGTNRTEDE</sequence>